<comment type="caution">
    <text evidence="2">The sequence shown here is derived from an EMBL/GenBank/DDBJ whole genome shotgun (WGS) entry which is preliminary data.</text>
</comment>
<dbReference type="AlphaFoldDB" id="A0A9W9Z5V1"/>
<name>A0A9W9Z5V1_9CNID</name>
<evidence type="ECO:0000256" key="1">
    <source>
        <dbReference type="PROSITE-ProRule" id="PRU00023"/>
    </source>
</evidence>
<reference evidence="2" key="1">
    <citation type="submission" date="2023-01" db="EMBL/GenBank/DDBJ databases">
        <title>Genome assembly of the deep-sea coral Lophelia pertusa.</title>
        <authorList>
            <person name="Herrera S."/>
            <person name="Cordes E."/>
        </authorList>
    </citation>
    <scope>NUCLEOTIDE SEQUENCE</scope>
    <source>
        <strain evidence="2">USNM1676648</strain>
        <tissue evidence="2">Polyp</tissue>
    </source>
</reference>
<dbReference type="Gene3D" id="1.25.40.20">
    <property type="entry name" value="Ankyrin repeat-containing domain"/>
    <property type="match status" value="1"/>
</dbReference>
<dbReference type="EMBL" id="MU826464">
    <property type="protein sequence ID" value="KAJ7375798.1"/>
    <property type="molecule type" value="Genomic_DNA"/>
</dbReference>
<evidence type="ECO:0000313" key="3">
    <source>
        <dbReference type="Proteomes" id="UP001163046"/>
    </source>
</evidence>
<dbReference type="InterPro" id="IPR036770">
    <property type="entry name" value="Ankyrin_rpt-contain_sf"/>
</dbReference>
<gene>
    <name evidence="2" type="ORF">OS493_038715</name>
</gene>
<sequence>MPFLDSWYRERRGPPAMRANFDIIEGCTALCVAAAYGHLEVVKMLVEANKYSAAYSGKTYQNTTLLAPKASPTLRVVWVEMAPMSMQLTIPGVPPLMASCCKLASHQFGSPILSKTWRLAIAGKDYAVNILVCRESIHYMKRGMEERFREPSLPLLKQEIELLKFSRLGKNVNSGGTCSDRGKPAAICLEDLLLKTESLELAFGTASKQCVTFPHFTLL</sequence>
<dbReference type="OrthoDB" id="4429489at2759"/>
<dbReference type="PROSITE" id="PS50088">
    <property type="entry name" value="ANK_REPEAT"/>
    <property type="match status" value="1"/>
</dbReference>
<dbReference type="Pfam" id="PF00023">
    <property type="entry name" value="Ank"/>
    <property type="match status" value="1"/>
</dbReference>
<accession>A0A9W9Z5V1</accession>
<dbReference type="SMART" id="SM00248">
    <property type="entry name" value="ANK"/>
    <property type="match status" value="1"/>
</dbReference>
<evidence type="ECO:0000313" key="2">
    <source>
        <dbReference type="EMBL" id="KAJ7375798.1"/>
    </source>
</evidence>
<dbReference type="PROSITE" id="PS50297">
    <property type="entry name" value="ANK_REP_REGION"/>
    <property type="match status" value="1"/>
</dbReference>
<dbReference type="Proteomes" id="UP001163046">
    <property type="component" value="Unassembled WGS sequence"/>
</dbReference>
<dbReference type="InterPro" id="IPR002110">
    <property type="entry name" value="Ankyrin_rpt"/>
</dbReference>
<keyword evidence="3" id="KW-1185">Reference proteome</keyword>
<feature type="repeat" description="ANK" evidence="1">
    <location>
        <begin position="25"/>
        <end position="49"/>
    </location>
</feature>
<protein>
    <submittedName>
        <fullName evidence="2">Uncharacterized protein</fullName>
    </submittedName>
</protein>
<dbReference type="SUPFAM" id="SSF48403">
    <property type="entry name" value="Ankyrin repeat"/>
    <property type="match status" value="1"/>
</dbReference>
<organism evidence="2 3">
    <name type="scientific">Desmophyllum pertusum</name>
    <dbReference type="NCBI Taxonomy" id="174260"/>
    <lineage>
        <taxon>Eukaryota</taxon>
        <taxon>Metazoa</taxon>
        <taxon>Cnidaria</taxon>
        <taxon>Anthozoa</taxon>
        <taxon>Hexacorallia</taxon>
        <taxon>Scleractinia</taxon>
        <taxon>Caryophylliina</taxon>
        <taxon>Caryophylliidae</taxon>
        <taxon>Desmophyllum</taxon>
    </lineage>
</organism>
<proteinExistence type="predicted"/>
<keyword evidence="1" id="KW-0040">ANK repeat</keyword>